<evidence type="ECO:0000313" key="3">
    <source>
        <dbReference type="Proteomes" id="UP000095284"/>
    </source>
</evidence>
<dbReference type="Proteomes" id="UP000095284">
    <property type="component" value="Unplaced"/>
</dbReference>
<sequence>MNSWFFEALKTVCARRRDADWFREKGAEPDSKNGKFHAPKLGLARVGRAGTDSRGKGLDFPVDLSPKGASNFDGRRMAQRDRSIIPKDEYLPTEGALDVKAASCPRGVLRPPAV</sequence>
<protein>
    <submittedName>
        <fullName evidence="1">(pine wood nematode) hypothetical protein</fullName>
    </submittedName>
</protein>
<evidence type="ECO:0000313" key="1">
    <source>
        <dbReference type="EMBL" id="CAD5221322.1"/>
    </source>
</evidence>
<dbReference type="EMBL" id="CAJFCV020000003">
    <property type="protein sequence ID" value="CAG9108204.1"/>
    <property type="molecule type" value="Genomic_DNA"/>
</dbReference>
<accession>A0A1I7STM8</accession>
<keyword evidence="4" id="KW-1185">Reference proteome</keyword>
<dbReference type="AlphaFoldDB" id="A0A1I7STM8"/>
<dbReference type="Proteomes" id="UP000582659">
    <property type="component" value="Unassembled WGS sequence"/>
</dbReference>
<dbReference type="Proteomes" id="UP000659654">
    <property type="component" value="Unassembled WGS sequence"/>
</dbReference>
<dbReference type="EMBL" id="CAJFDI010000003">
    <property type="protein sequence ID" value="CAD5221322.1"/>
    <property type="molecule type" value="Genomic_DNA"/>
</dbReference>
<organism evidence="3 5">
    <name type="scientific">Bursaphelenchus xylophilus</name>
    <name type="common">Pinewood nematode worm</name>
    <name type="synonym">Aphelenchoides xylophilus</name>
    <dbReference type="NCBI Taxonomy" id="6326"/>
    <lineage>
        <taxon>Eukaryota</taxon>
        <taxon>Metazoa</taxon>
        <taxon>Ecdysozoa</taxon>
        <taxon>Nematoda</taxon>
        <taxon>Chromadorea</taxon>
        <taxon>Rhabditida</taxon>
        <taxon>Tylenchina</taxon>
        <taxon>Tylenchomorpha</taxon>
        <taxon>Aphelenchoidea</taxon>
        <taxon>Aphelenchoididae</taxon>
        <taxon>Bursaphelenchus</taxon>
    </lineage>
</organism>
<evidence type="ECO:0000313" key="2">
    <source>
        <dbReference type="EMBL" id="CAG9108204.1"/>
    </source>
</evidence>
<name>A0A1I7STM8_BURXY</name>
<gene>
    <name evidence="1" type="ORF">BXYJ_LOCUS6620</name>
</gene>
<reference evidence="5" key="1">
    <citation type="submission" date="2016-11" db="UniProtKB">
        <authorList>
            <consortium name="WormBaseParasite"/>
        </authorList>
    </citation>
    <scope>IDENTIFICATION</scope>
</reference>
<evidence type="ECO:0000313" key="5">
    <source>
        <dbReference type="WBParaSite" id="BXY_1639800.1"/>
    </source>
</evidence>
<dbReference type="WBParaSite" id="BXY_1639800.1">
    <property type="protein sequence ID" value="BXY_1639800.1"/>
    <property type="gene ID" value="BXY_1639800"/>
</dbReference>
<proteinExistence type="predicted"/>
<evidence type="ECO:0000313" key="4">
    <source>
        <dbReference type="Proteomes" id="UP000659654"/>
    </source>
</evidence>
<reference evidence="2" key="2">
    <citation type="submission" date="2020-08" db="EMBL/GenBank/DDBJ databases">
        <authorList>
            <person name="Kikuchi T."/>
        </authorList>
    </citation>
    <scope>NUCLEOTIDE SEQUENCE</scope>
    <source>
        <strain evidence="1">Ka4C1</strain>
    </source>
</reference>